<keyword evidence="11" id="KW-0408">Iron</keyword>
<dbReference type="RefSeq" id="WP_128752832.1">
    <property type="nucleotide sequence ID" value="NZ_CP035282.1"/>
</dbReference>
<dbReference type="InterPro" id="IPR005467">
    <property type="entry name" value="His_kinase_dom"/>
</dbReference>
<comment type="catalytic activity">
    <reaction evidence="1">
        <text>ATP + protein L-histidine = ADP + protein N-phospho-L-histidine.</text>
        <dbReference type="EC" id="2.7.13.3"/>
    </reaction>
</comment>
<dbReference type="InterPro" id="IPR036890">
    <property type="entry name" value="HATPase_C_sf"/>
</dbReference>
<dbReference type="AlphaFoldDB" id="A0A410QE46"/>
<evidence type="ECO:0000256" key="8">
    <source>
        <dbReference type="ARBA" id="ARBA00022679"/>
    </source>
</evidence>
<dbReference type="GO" id="GO:0051539">
    <property type="term" value="F:4 iron, 4 sulfur cluster binding"/>
    <property type="evidence" value="ECO:0007669"/>
    <property type="project" value="UniProtKB-KW"/>
</dbReference>
<comment type="cofactor">
    <cofactor evidence="2">
        <name>[4Fe-4S] cluster</name>
        <dbReference type="ChEBI" id="CHEBI:49883"/>
    </cofactor>
</comment>
<evidence type="ECO:0000256" key="3">
    <source>
        <dbReference type="ARBA" id="ARBA00004496"/>
    </source>
</evidence>
<dbReference type="PIRSF" id="PIRSF003169">
    <property type="entry name" value="STHK_DegS"/>
    <property type="match status" value="1"/>
</dbReference>
<dbReference type="InterPro" id="IPR050482">
    <property type="entry name" value="Sensor_HK_TwoCompSys"/>
</dbReference>
<dbReference type="EMBL" id="CP035282">
    <property type="protein sequence ID" value="QAT62293.1"/>
    <property type="molecule type" value="Genomic_DNA"/>
</dbReference>
<dbReference type="PROSITE" id="PS50109">
    <property type="entry name" value="HIS_KIN"/>
    <property type="match status" value="1"/>
</dbReference>
<organism evidence="18 19">
    <name type="scientific">Acidilutibacter cellobiosedens</name>
    <dbReference type="NCBI Taxonomy" id="2507161"/>
    <lineage>
        <taxon>Bacteria</taxon>
        <taxon>Bacillati</taxon>
        <taxon>Bacillota</taxon>
        <taxon>Tissierellia</taxon>
        <taxon>Tissierellales</taxon>
        <taxon>Acidilutibacteraceae</taxon>
        <taxon>Acidilutibacter</taxon>
    </lineage>
</organism>
<dbReference type="InterPro" id="IPR008595">
    <property type="entry name" value="DegS"/>
</dbReference>
<evidence type="ECO:0000256" key="5">
    <source>
        <dbReference type="ARBA" id="ARBA00017322"/>
    </source>
</evidence>
<dbReference type="Gene3D" id="3.30.565.10">
    <property type="entry name" value="Histidine kinase-like ATPase, C-terminal domain"/>
    <property type="match status" value="1"/>
</dbReference>
<dbReference type="SUPFAM" id="SSF55874">
    <property type="entry name" value="ATPase domain of HSP90 chaperone/DNA topoisomerase II/histidine kinase"/>
    <property type="match status" value="1"/>
</dbReference>
<dbReference type="InterPro" id="IPR016381">
    <property type="entry name" value="Sig_transdc_His_kinase_DegS"/>
</dbReference>
<dbReference type="GO" id="GO:0046872">
    <property type="term" value="F:metal ion binding"/>
    <property type="evidence" value="ECO:0007669"/>
    <property type="project" value="UniProtKB-KW"/>
</dbReference>
<comment type="function">
    <text evidence="14">Member of the two-component regulatory system NreB/NreC involved in the control of dissimilatory nitrate/nitrite reduction in response to oxygen. NreB functions as a direct oxygen sensor histidine kinase which is autophosphorylated, in the absence of oxygen, probably at the conserved histidine residue, and transfers its phosphate group probably to a conserved aspartate residue of NreC. NreB/NreC activates the expression of the nitrate (narGHJI) and nitrite (nir) reductase operons, as well as the putative nitrate transporter gene narT.</text>
</comment>
<evidence type="ECO:0000256" key="9">
    <source>
        <dbReference type="ARBA" id="ARBA00022723"/>
    </source>
</evidence>
<gene>
    <name evidence="18" type="ORF">EQM13_12340</name>
</gene>
<evidence type="ECO:0000256" key="1">
    <source>
        <dbReference type="ARBA" id="ARBA00000085"/>
    </source>
</evidence>
<dbReference type="Pfam" id="PF05384">
    <property type="entry name" value="DegS"/>
    <property type="match status" value="1"/>
</dbReference>
<keyword evidence="16" id="KW-0175">Coiled coil</keyword>
<dbReference type="Gene3D" id="1.20.5.1930">
    <property type="match status" value="1"/>
</dbReference>
<evidence type="ECO:0000256" key="10">
    <source>
        <dbReference type="ARBA" id="ARBA00022777"/>
    </source>
</evidence>
<evidence type="ECO:0000256" key="14">
    <source>
        <dbReference type="ARBA" id="ARBA00024827"/>
    </source>
</evidence>
<keyword evidence="12" id="KW-0902">Two-component regulatory system</keyword>
<dbReference type="Pfam" id="PF02518">
    <property type="entry name" value="HATPase_c"/>
    <property type="match status" value="1"/>
</dbReference>
<evidence type="ECO:0000256" key="4">
    <source>
        <dbReference type="ARBA" id="ARBA00012438"/>
    </source>
</evidence>
<accession>A0A410QE46</accession>
<dbReference type="KEGG" id="spoa:EQM13_12340"/>
<evidence type="ECO:0000259" key="17">
    <source>
        <dbReference type="PROSITE" id="PS50109"/>
    </source>
</evidence>
<keyword evidence="8" id="KW-0808">Transferase</keyword>
<sequence length="388" mass="44897">MSDSLNIKRINDVFHQTINAIETGREEIIDISENIKKEYTRIEEELSDIKKLVDNTTKEVDFAEIEERKARFKLATVSKNFDIYSEQDIKDAYEEANDLRIKLILLREKERTLLERRYEYELRLKANLDIMKKADNVNKKIGVAVKYLQENTDQILLTIDDLGKRQYLGIKIIEGQEEERERVARDIHDGPAQSMANILIKAELCEKLQDLDKERAKVELGNLKTIVRETLKDVRKIIYDLRPMSLDDLGLKPTLERYIYNYMKENSIIVKLNVIGDISDVNSTIGVAVFRVIQEALANVKKHSQASICSIMVEKAKSRLNVIISDNGVGFDCDNKHIEYEPKKNGFGLISMRERIELLDGELQIKSSPGKGTKLYFYIPFVEEELYV</sequence>
<protein>
    <recommendedName>
        <fullName evidence="5">Oxygen sensor histidine kinase NreB</fullName>
        <ecNumber evidence="4">2.7.13.3</ecNumber>
    </recommendedName>
    <alternativeName>
        <fullName evidence="15">Nitrogen regulation protein B</fullName>
    </alternativeName>
</protein>
<keyword evidence="6" id="KW-0004">4Fe-4S</keyword>
<dbReference type="GO" id="GO:0046983">
    <property type="term" value="F:protein dimerization activity"/>
    <property type="evidence" value="ECO:0007669"/>
    <property type="project" value="InterPro"/>
</dbReference>
<keyword evidence="9" id="KW-0479">Metal-binding</keyword>
<feature type="coiled-coil region" evidence="16">
    <location>
        <begin position="25"/>
        <end position="109"/>
    </location>
</feature>
<keyword evidence="7" id="KW-0963">Cytoplasm</keyword>
<dbReference type="GO" id="GO:0016020">
    <property type="term" value="C:membrane"/>
    <property type="evidence" value="ECO:0007669"/>
    <property type="project" value="InterPro"/>
</dbReference>
<feature type="domain" description="Histidine kinase" evidence="17">
    <location>
        <begin position="291"/>
        <end position="383"/>
    </location>
</feature>
<dbReference type="InterPro" id="IPR004358">
    <property type="entry name" value="Sig_transdc_His_kin-like_C"/>
</dbReference>
<evidence type="ECO:0000256" key="16">
    <source>
        <dbReference type="SAM" id="Coils"/>
    </source>
</evidence>
<dbReference type="SMART" id="SM00387">
    <property type="entry name" value="HATPase_c"/>
    <property type="match status" value="1"/>
</dbReference>
<dbReference type="PRINTS" id="PR00344">
    <property type="entry name" value="BCTRLSENSOR"/>
</dbReference>
<evidence type="ECO:0000256" key="15">
    <source>
        <dbReference type="ARBA" id="ARBA00030800"/>
    </source>
</evidence>
<evidence type="ECO:0000256" key="12">
    <source>
        <dbReference type="ARBA" id="ARBA00023012"/>
    </source>
</evidence>
<dbReference type="InterPro" id="IPR011712">
    <property type="entry name" value="Sig_transdc_His_kin_sub3_dim/P"/>
</dbReference>
<dbReference type="InterPro" id="IPR003594">
    <property type="entry name" value="HATPase_dom"/>
</dbReference>
<dbReference type="CDD" id="cd16917">
    <property type="entry name" value="HATPase_UhpB-NarQ-NarX-like"/>
    <property type="match status" value="1"/>
</dbReference>
<evidence type="ECO:0000256" key="2">
    <source>
        <dbReference type="ARBA" id="ARBA00001966"/>
    </source>
</evidence>
<evidence type="ECO:0000256" key="7">
    <source>
        <dbReference type="ARBA" id="ARBA00022490"/>
    </source>
</evidence>
<dbReference type="GO" id="GO:0005737">
    <property type="term" value="C:cytoplasm"/>
    <property type="evidence" value="ECO:0007669"/>
    <property type="project" value="UniProtKB-SubCell"/>
</dbReference>
<proteinExistence type="predicted"/>
<evidence type="ECO:0000256" key="6">
    <source>
        <dbReference type="ARBA" id="ARBA00022485"/>
    </source>
</evidence>
<keyword evidence="19" id="KW-1185">Reference proteome</keyword>
<comment type="subcellular location">
    <subcellularLocation>
        <location evidence="3">Cytoplasm</location>
    </subcellularLocation>
</comment>
<name>A0A410QE46_9FIRM</name>
<evidence type="ECO:0000256" key="11">
    <source>
        <dbReference type="ARBA" id="ARBA00023004"/>
    </source>
</evidence>
<dbReference type="Proteomes" id="UP000287969">
    <property type="component" value="Chromosome"/>
</dbReference>
<dbReference type="EC" id="2.7.13.3" evidence="4"/>
<evidence type="ECO:0000313" key="19">
    <source>
        <dbReference type="Proteomes" id="UP000287969"/>
    </source>
</evidence>
<dbReference type="PANTHER" id="PTHR24421">
    <property type="entry name" value="NITRATE/NITRITE SENSOR PROTEIN NARX-RELATED"/>
    <property type="match status" value="1"/>
</dbReference>
<evidence type="ECO:0000313" key="18">
    <source>
        <dbReference type="EMBL" id="QAT62293.1"/>
    </source>
</evidence>
<evidence type="ECO:0000256" key="13">
    <source>
        <dbReference type="ARBA" id="ARBA00023014"/>
    </source>
</evidence>
<keyword evidence="13" id="KW-0411">Iron-sulfur</keyword>
<keyword evidence="10 18" id="KW-0418">Kinase</keyword>
<dbReference type="GO" id="GO:0000155">
    <property type="term" value="F:phosphorelay sensor kinase activity"/>
    <property type="evidence" value="ECO:0007669"/>
    <property type="project" value="InterPro"/>
</dbReference>
<dbReference type="PANTHER" id="PTHR24421:SF55">
    <property type="entry name" value="SENSOR HISTIDINE KINASE YDFH"/>
    <property type="match status" value="1"/>
</dbReference>
<dbReference type="Pfam" id="PF07730">
    <property type="entry name" value="HisKA_3"/>
    <property type="match status" value="1"/>
</dbReference>
<reference evidence="19" key="1">
    <citation type="submission" date="2019-01" db="EMBL/GenBank/DDBJ databases">
        <title>Draft genomes of a novel of Sporanaerobacter strains.</title>
        <authorList>
            <person name="Ma S."/>
        </authorList>
    </citation>
    <scope>NUCLEOTIDE SEQUENCE [LARGE SCALE GENOMIC DNA]</scope>
    <source>
        <strain evidence="19">NJN-17</strain>
    </source>
</reference>
<dbReference type="OrthoDB" id="9781904at2"/>